<protein>
    <submittedName>
        <fullName evidence="3">Putative membrane protein</fullName>
    </submittedName>
</protein>
<evidence type="ECO:0000256" key="1">
    <source>
        <dbReference type="SAM" id="MobiDB-lite"/>
    </source>
</evidence>
<feature type="transmembrane region" description="Helical" evidence="2">
    <location>
        <begin position="55"/>
        <end position="77"/>
    </location>
</feature>
<dbReference type="InterPro" id="IPR012507">
    <property type="entry name" value="YibE_F"/>
</dbReference>
<dbReference type="PANTHER" id="PTHR41771:SF1">
    <property type="entry name" value="MEMBRANE PROTEIN"/>
    <property type="match status" value="1"/>
</dbReference>
<evidence type="ECO:0000256" key="2">
    <source>
        <dbReference type="SAM" id="Phobius"/>
    </source>
</evidence>
<dbReference type="Pfam" id="PF07907">
    <property type="entry name" value="YibE_F"/>
    <property type="match status" value="1"/>
</dbReference>
<feature type="region of interest" description="Disordered" evidence="1">
    <location>
        <begin position="1"/>
        <end position="46"/>
    </location>
</feature>
<feature type="transmembrane region" description="Helical" evidence="2">
    <location>
        <begin position="175"/>
        <end position="192"/>
    </location>
</feature>
<name>A0A4R2IZ85_9PSEU</name>
<evidence type="ECO:0000313" key="3">
    <source>
        <dbReference type="EMBL" id="TCO49836.1"/>
    </source>
</evidence>
<reference evidence="3 4" key="1">
    <citation type="submission" date="2019-03" db="EMBL/GenBank/DDBJ databases">
        <title>Genomic Encyclopedia of Type Strains, Phase IV (KMG-IV): sequencing the most valuable type-strain genomes for metagenomic binning, comparative biology and taxonomic classification.</title>
        <authorList>
            <person name="Goeker M."/>
        </authorList>
    </citation>
    <scope>NUCLEOTIDE SEQUENCE [LARGE SCALE GENOMIC DNA]</scope>
    <source>
        <strain evidence="3 4">DSM 45934</strain>
    </source>
</reference>
<feature type="transmembrane region" description="Helical" evidence="2">
    <location>
        <begin position="199"/>
        <end position="220"/>
    </location>
</feature>
<keyword evidence="2" id="KW-0472">Membrane</keyword>
<feature type="transmembrane region" description="Helical" evidence="2">
    <location>
        <begin position="355"/>
        <end position="378"/>
    </location>
</feature>
<comment type="caution">
    <text evidence="3">The sequence shown here is derived from an EMBL/GenBank/DDBJ whole genome shotgun (WGS) entry which is preliminary data.</text>
</comment>
<feature type="transmembrane region" description="Helical" evidence="2">
    <location>
        <begin position="255"/>
        <end position="276"/>
    </location>
</feature>
<feature type="transmembrane region" description="Helical" evidence="2">
    <location>
        <begin position="398"/>
        <end position="420"/>
    </location>
</feature>
<gene>
    <name evidence="3" type="ORF">EV192_114206</name>
</gene>
<dbReference type="EMBL" id="SLWS01000014">
    <property type="protein sequence ID" value="TCO49836.1"/>
    <property type="molecule type" value="Genomic_DNA"/>
</dbReference>
<dbReference type="RefSeq" id="WP_243727494.1">
    <property type="nucleotide sequence ID" value="NZ_SLWS01000014.1"/>
</dbReference>
<feature type="transmembrane region" description="Helical" evidence="2">
    <location>
        <begin position="226"/>
        <end position="243"/>
    </location>
</feature>
<keyword evidence="2" id="KW-1133">Transmembrane helix</keyword>
<sequence length="437" mass="44907">MQDDTVPIPRVRLEPEKPVTAGHRRGNRNGTAGPGNGHGHGHGPVEPASARVRRLLTALLVPFALASVIGVVLLYPFHGTPKPAAPVTAVSGEVTAVSQGPCRDDDIQVGTTGGPCLVTVIRMADGAAPGKEITKREPNDPTSTHYTVGDKVVLAFAGGNPTDANAYRIADYQRGIPLVVLALLFALAVLVLGRYRGIAALVALVLSFVVLLMFVLPAILAGENPLLVAVAGSGLIMFIALYVTHGFTARTSTAVLGTMISLVIIGGLGALFTAVAKLTGLDEDTAQLLGSLGHGLDTRGLLLAGLVIGALGVLDDVTVTQASAVWELRRANPLLTRGELYAAGLRIGRDHVGSAVNTLVMAYAGAALPVLLFSYLSGAGLGTVLGSQSIAQEIVRTLVGSIGLVACVPVTTFVAAVVASQEAVTPAKPRTSSRPRP</sequence>
<dbReference type="Proteomes" id="UP000295680">
    <property type="component" value="Unassembled WGS sequence"/>
</dbReference>
<keyword evidence="4" id="KW-1185">Reference proteome</keyword>
<proteinExistence type="predicted"/>
<dbReference type="PANTHER" id="PTHR41771">
    <property type="entry name" value="MEMBRANE PROTEIN-RELATED"/>
    <property type="match status" value="1"/>
</dbReference>
<keyword evidence="2" id="KW-0812">Transmembrane</keyword>
<organism evidence="3 4">
    <name type="scientific">Actinocrispum wychmicini</name>
    <dbReference type="NCBI Taxonomy" id="1213861"/>
    <lineage>
        <taxon>Bacteria</taxon>
        <taxon>Bacillati</taxon>
        <taxon>Actinomycetota</taxon>
        <taxon>Actinomycetes</taxon>
        <taxon>Pseudonocardiales</taxon>
        <taxon>Pseudonocardiaceae</taxon>
        <taxon>Actinocrispum</taxon>
    </lineage>
</organism>
<accession>A0A4R2IZ85</accession>
<evidence type="ECO:0000313" key="4">
    <source>
        <dbReference type="Proteomes" id="UP000295680"/>
    </source>
</evidence>
<dbReference type="AlphaFoldDB" id="A0A4R2IZ85"/>